<dbReference type="EMBL" id="GGEC01055010">
    <property type="protein sequence ID" value="MBX35494.1"/>
    <property type="molecule type" value="Transcribed_RNA"/>
</dbReference>
<reference evidence="1" key="1">
    <citation type="submission" date="2018-02" db="EMBL/GenBank/DDBJ databases">
        <title>Rhizophora mucronata_Transcriptome.</title>
        <authorList>
            <person name="Meera S.P."/>
            <person name="Sreeshan A."/>
            <person name="Augustine A."/>
        </authorList>
    </citation>
    <scope>NUCLEOTIDE SEQUENCE</scope>
    <source>
        <tissue evidence="1">Leaf</tissue>
    </source>
</reference>
<accession>A0A2P2MZ65</accession>
<protein>
    <submittedName>
        <fullName evidence="1">Uncharacterized protein</fullName>
    </submittedName>
</protein>
<organism evidence="1">
    <name type="scientific">Rhizophora mucronata</name>
    <name type="common">Asiatic mangrove</name>
    <dbReference type="NCBI Taxonomy" id="61149"/>
    <lineage>
        <taxon>Eukaryota</taxon>
        <taxon>Viridiplantae</taxon>
        <taxon>Streptophyta</taxon>
        <taxon>Embryophyta</taxon>
        <taxon>Tracheophyta</taxon>
        <taxon>Spermatophyta</taxon>
        <taxon>Magnoliopsida</taxon>
        <taxon>eudicotyledons</taxon>
        <taxon>Gunneridae</taxon>
        <taxon>Pentapetalae</taxon>
        <taxon>rosids</taxon>
        <taxon>fabids</taxon>
        <taxon>Malpighiales</taxon>
        <taxon>Rhizophoraceae</taxon>
        <taxon>Rhizophora</taxon>
    </lineage>
</organism>
<sequence>MKSTMVYS</sequence>
<name>A0A2P2MZ65_RHIMU</name>
<proteinExistence type="predicted"/>
<evidence type="ECO:0000313" key="1">
    <source>
        <dbReference type="EMBL" id="MBX35494.1"/>
    </source>
</evidence>